<organism evidence="3 4">
    <name type="scientific">Gemmata palustris</name>
    <dbReference type="NCBI Taxonomy" id="2822762"/>
    <lineage>
        <taxon>Bacteria</taxon>
        <taxon>Pseudomonadati</taxon>
        <taxon>Planctomycetota</taxon>
        <taxon>Planctomycetia</taxon>
        <taxon>Gemmatales</taxon>
        <taxon>Gemmataceae</taxon>
        <taxon>Gemmata</taxon>
    </lineage>
</organism>
<feature type="chain" id="PRO_5047172712" evidence="2">
    <location>
        <begin position="29"/>
        <end position="275"/>
    </location>
</feature>
<name>A0ABS5BYI0_9BACT</name>
<feature type="transmembrane region" description="Helical" evidence="1">
    <location>
        <begin position="179"/>
        <end position="198"/>
    </location>
</feature>
<sequence length="275" mass="29966">MNPATRDYGRRWFAVALALLLSTAPVSAASPEDTLAATERAFAEGVEARGDSDRARPAFARAASGYDELWARGYRTTDLALNRSRAHRLAGNLPRCIAALHDGLAVARFARELRVELEDARSRVLYPSEGELALQGRPRPVRTVSTRLSHADAWVAAGFAWLLACGGVVRFVMTRNALWLAFVALWVAALGALGALWVEDSRQRARDESLPLLVVTDEVYLRRGNATEYPTRIEPALPKGAEVRELTRRGGWVQVQLPGGVVGWLPESATIPCGG</sequence>
<proteinExistence type="predicted"/>
<keyword evidence="1" id="KW-0812">Transmembrane</keyword>
<feature type="signal peptide" evidence="2">
    <location>
        <begin position="1"/>
        <end position="28"/>
    </location>
</feature>
<keyword evidence="4" id="KW-1185">Reference proteome</keyword>
<evidence type="ECO:0000256" key="2">
    <source>
        <dbReference type="SAM" id="SignalP"/>
    </source>
</evidence>
<gene>
    <name evidence="3" type="ORF">J8F10_24735</name>
</gene>
<keyword evidence="2" id="KW-0732">Signal</keyword>
<protein>
    <submittedName>
        <fullName evidence="3">SH3 domain-containing protein</fullName>
    </submittedName>
</protein>
<evidence type="ECO:0000313" key="4">
    <source>
        <dbReference type="Proteomes" id="UP000676565"/>
    </source>
</evidence>
<accession>A0ABS5BYI0</accession>
<keyword evidence="1" id="KW-1133">Transmembrane helix</keyword>
<dbReference type="Proteomes" id="UP000676565">
    <property type="component" value="Unassembled WGS sequence"/>
</dbReference>
<comment type="caution">
    <text evidence="3">The sequence shown here is derived from an EMBL/GenBank/DDBJ whole genome shotgun (WGS) entry which is preliminary data.</text>
</comment>
<feature type="transmembrane region" description="Helical" evidence="1">
    <location>
        <begin position="153"/>
        <end position="172"/>
    </location>
</feature>
<evidence type="ECO:0000256" key="1">
    <source>
        <dbReference type="SAM" id="Phobius"/>
    </source>
</evidence>
<dbReference type="RefSeq" id="WP_210658483.1">
    <property type="nucleotide sequence ID" value="NZ_JAGKQQ010000001.1"/>
</dbReference>
<evidence type="ECO:0000313" key="3">
    <source>
        <dbReference type="EMBL" id="MBP3958467.1"/>
    </source>
</evidence>
<keyword evidence="1" id="KW-0472">Membrane</keyword>
<reference evidence="3 4" key="1">
    <citation type="submission" date="2021-04" db="EMBL/GenBank/DDBJ databases">
        <authorList>
            <person name="Ivanova A."/>
        </authorList>
    </citation>
    <scope>NUCLEOTIDE SEQUENCE [LARGE SCALE GENOMIC DNA]</scope>
    <source>
        <strain evidence="3 4">G18</strain>
    </source>
</reference>
<dbReference type="Gene3D" id="2.30.30.40">
    <property type="entry name" value="SH3 Domains"/>
    <property type="match status" value="1"/>
</dbReference>
<dbReference type="EMBL" id="JAGKQQ010000001">
    <property type="protein sequence ID" value="MBP3958467.1"/>
    <property type="molecule type" value="Genomic_DNA"/>
</dbReference>